<reference evidence="9" key="1">
    <citation type="submission" date="2017-09" db="EMBL/GenBank/DDBJ databases">
        <title>Contemporary evolution of a Lepidopteran species, Heliothis virescens, in response to modern agricultural practices.</title>
        <authorList>
            <person name="Fritz M.L."/>
            <person name="Deyonke A.M."/>
            <person name="Papanicolaou A."/>
            <person name="Micinski S."/>
            <person name="Westbrook J."/>
            <person name="Gould F."/>
        </authorList>
    </citation>
    <scope>NUCLEOTIDE SEQUENCE [LARGE SCALE GENOMIC DNA]</scope>
    <source>
        <strain evidence="9">HvINT-</strain>
        <tissue evidence="9">Whole body</tissue>
    </source>
</reference>
<feature type="domain" description="DDE Tnp4" evidence="8">
    <location>
        <begin position="176"/>
        <end position="334"/>
    </location>
</feature>
<gene>
    <name evidence="9" type="ORF">B5V51_10309</name>
</gene>
<dbReference type="GO" id="GO:0004518">
    <property type="term" value="F:nuclease activity"/>
    <property type="evidence" value="ECO:0007669"/>
    <property type="project" value="UniProtKB-KW"/>
</dbReference>
<comment type="cofactor">
    <cofactor evidence="1">
        <name>a divalent metal cation</name>
        <dbReference type="ChEBI" id="CHEBI:60240"/>
    </cofactor>
</comment>
<keyword evidence="7" id="KW-0539">Nucleus</keyword>
<organism evidence="9">
    <name type="scientific">Heliothis virescens</name>
    <name type="common">Tobacco budworm moth</name>
    <dbReference type="NCBI Taxonomy" id="7102"/>
    <lineage>
        <taxon>Eukaryota</taxon>
        <taxon>Metazoa</taxon>
        <taxon>Ecdysozoa</taxon>
        <taxon>Arthropoda</taxon>
        <taxon>Hexapoda</taxon>
        <taxon>Insecta</taxon>
        <taxon>Pterygota</taxon>
        <taxon>Neoptera</taxon>
        <taxon>Endopterygota</taxon>
        <taxon>Lepidoptera</taxon>
        <taxon>Glossata</taxon>
        <taxon>Ditrysia</taxon>
        <taxon>Noctuoidea</taxon>
        <taxon>Noctuidae</taxon>
        <taxon>Heliothinae</taxon>
        <taxon>Heliothis</taxon>
    </lineage>
</organism>
<dbReference type="GO" id="GO:0046872">
    <property type="term" value="F:metal ion binding"/>
    <property type="evidence" value="ECO:0007669"/>
    <property type="project" value="UniProtKB-KW"/>
</dbReference>
<keyword evidence="4" id="KW-0540">Nuclease</keyword>
<evidence type="ECO:0000256" key="6">
    <source>
        <dbReference type="ARBA" id="ARBA00022801"/>
    </source>
</evidence>
<dbReference type="PANTHER" id="PTHR22930">
    <property type="match status" value="1"/>
</dbReference>
<dbReference type="GO" id="GO:0005634">
    <property type="term" value="C:nucleus"/>
    <property type="evidence" value="ECO:0007669"/>
    <property type="project" value="UniProtKB-SubCell"/>
</dbReference>
<dbReference type="STRING" id="7102.A0A2A4K981"/>
<accession>A0A2A4K981</accession>
<proteinExistence type="inferred from homology"/>
<evidence type="ECO:0000259" key="8">
    <source>
        <dbReference type="Pfam" id="PF13359"/>
    </source>
</evidence>
<evidence type="ECO:0000256" key="1">
    <source>
        <dbReference type="ARBA" id="ARBA00001968"/>
    </source>
</evidence>
<comment type="subcellular location">
    <subcellularLocation>
        <location evidence="2">Nucleus</location>
    </subcellularLocation>
</comment>
<evidence type="ECO:0000313" key="9">
    <source>
        <dbReference type="EMBL" id="PCG80212.1"/>
    </source>
</evidence>
<evidence type="ECO:0000256" key="4">
    <source>
        <dbReference type="ARBA" id="ARBA00022722"/>
    </source>
</evidence>
<sequence length="408" mass="46480">MDVEVVAAAALYLCATYDYYLAVHRRHAVPKRRIRRRRCWMQAIHQERTRLTLNDRLEELQTGLTGQYFVHMSATDFEYLIQKISPIIKKQDTYFRDSIPAKIRIAVTLRFLATGDSYTTLHRFFKISSSLVSRIIPEVCIAFIAVLEGLIRMPSIPEEWLTKSKGFTFPYCVGALDGKHIPIWSPSHTGPQDMNYQGNYSMALLSLVDSDYSFMYANVSQSQNTDYKLFNESNLWLDISAENLNLPPDSNRLPYVFSSDGVFPLDRRIMKPVPGNHVSGSPESIFNQMLAQSHSVVDNAFGLLSAVFKVLLKPMLLEPAKCSLVIRSCLLLHNFLIKSDMSRDIYCPPGSVDTYIDGVLVSQGAWRLENQDHFQPLQTLPCSPDADAIQVRLNFLDYVYRHAQPHVS</sequence>
<keyword evidence="6" id="KW-0378">Hydrolase</keyword>
<evidence type="ECO:0000256" key="2">
    <source>
        <dbReference type="ARBA" id="ARBA00004123"/>
    </source>
</evidence>
<name>A0A2A4K981_HELVI</name>
<protein>
    <recommendedName>
        <fullName evidence="8">DDE Tnp4 domain-containing protein</fullName>
    </recommendedName>
</protein>
<dbReference type="InterPro" id="IPR045249">
    <property type="entry name" value="HARBI1-like"/>
</dbReference>
<dbReference type="EMBL" id="NWSH01000049">
    <property type="protein sequence ID" value="PCG80212.1"/>
    <property type="molecule type" value="Genomic_DNA"/>
</dbReference>
<dbReference type="Pfam" id="PF13359">
    <property type="entry name" value="DDE_Tnp_4"/>
    <property type="match status" value="1"/>
</dbReference>
<keyword evidence="5" id="KW-0479">Metal-binding</keyword>
<comment type="similarity">
    <text evidence="3">Belongs to the HARBI1 family.</text>
</comment>
<dbReference type="GO" id="GO:0016787">
    <property type="term" value="F:hydrolase activity"/>
    <property type="evidence" value="ECO:0007669"/>
    <property type="project" value="UniProtKB-KW"/>
</dbReference>
<evidence type="ECO:0000256" key="5">
    <source>
        <dbReference type="ARBA" id="ARBA00022723"/>
    </source>
</evidence>
<dbReference type="AlphaFoldDB" id="A0A2A4K981"/>
<evidence type="ECO:0000256" key="3">
    <source>
        <dbReference type="ARBA" id="ARBA00006958"/>
    </source>
</evidence>
<evidence type="ECO:0000256" key="7">
    <source>
        <dbReference type="ARBA" id="ARBA00023242"/>
    </source>
</evidence>
<dbReference type="InterPro" id="IPR027806">
    <property type="entry name" value="HARBI1_dom"/>
</dbReference>
<dbReference type="PANTHER" id="PTHR22930:SF269">
    <property type="entry name" value="NUCLEASE HARBI1-LIKE PROTEIN"/>
    <property type="match status" value="1"/>
</dbReference>
<comment type="caution">
    <text evidence="9">The sequence shown here is derived from an EMBL/GenBank/DDBJ whole genome shotgun (WGS) entry which is preliminary data.</text>
</comment>